<accession>G0QXQ3</accession>
<gene>
    <name evidence="1" type="ORF">IMG5_144640</name>
</gene>
<proteinExistence type="predicted"/>
<organism evidence="1 2">
    <name type="scientific">Ichthyophthirius multifiliis</name>
    <name type="common">White spot disease agent</name>
    <name type="synonym">Ich</name>
    <dbReference type="NCBI Taxonomy" id="5932"/>
    <lineage>
        <taxon>Eukaryota</taxon>
        <taxon>Sar</taxon>
        <taxon>Alveolata</taxon>
        <taxon>Ciliophora</taxon>
        <taxon>Intramacronucleata</taxon>
        <taxon>Oligohymenophorea</taxon>
        <taxon>Hymenostomatida</taxon>
        <taxon>Ophryoglenina</taxon>
        <taxon>Ichthyophthirius</taxon>
    </lineage>
</organism>
<keyword evidence="2" id="KW-1185">Reference proteome</keyword>
<dbReference type="InParanoid" id="G0QXQ3"/>
<evidence type="ECO:0000313" key="2">
    <source>
        <dbReference type="Proteomes" id="UP000008983"/>
    </source>
</evidence>
<dbReference type="Pfam" id="PF07004">
    <property type="entry name" value="SHIPPO-rpt"/>
    <property type="match status" value="2"/>
</dbReference>
<dbReference type="GeneID" id="14906094"/>
<dbReference type="AlphaFoldDB" id="G0QXQ3"/>
<dbReference type="RefSeq" id="XP_004031226.1">
    <property type="nucleotide sequence ID" value="XM_004031178.1"/>
</dbReference>
<dbReference type="InterPro" id="IPR010736">
    <property type="entry name" value="SHIPPO-rpt"/>
</dbReference>
<dbReference type="Proteomes" id="UP000008983">
    <property type="component" value="Unassembled WGS sequence"/>
</dbReference>
<dbReference type="EMBL" id="GL984086">
    <property type="protein sequence ID" value="EGR29990.1"/>
    <property type="molecule type" value="Genomic_DNA"/>
</dbReference>
<sequence length="60" mass="6716">MPGPGNYNPNIDACRSSTQSLRFGNDIRKPLYNEIKDNPGPGQYENQSKIFKAKDQVATM</sequence>
<reference evidence="1 2" key="1">
    <citation type="submission" date="2011-07" db="EMBL/GenBank/DDBJ databases">
        <authorList>
            <person name="Coyne R."/>
            <person name="Brami D."/>
            <person name="Johnson J."/>
            <person name="Hostetler J."/>
            <person name="Hannick L."/>
            <person name="Clark T."/>
            <person name="Cassidy-Hanley D."/>
            <person name="Inman J."/>
        </authorList>
    </citation>
    <scope>NUCLEOTIDE SEQUENCE [LARGE SCALE GENOMIC DNA]</scope>
    <source>
        <strain evidence="1 2">G5</strain>
    </source>
</reference>
<protein>
    <submittedName>
        <fullName evidence="1">Uncharacterized protein</fullName>
    </submittedName>
</protein>
<name>G0QXQ3_ICHMU</name>
<evidence type="ECO:0000313" key="1">
    <source>
        <dbReference type="EMBL" id="EGR29990.1"/>
    </source>
</evidence>